<proteinExistence type="inferred from homology"/>
<evidence type="ECO:0000313" key="6">
    <source>
        <dbReference type="Proteomes" id="UP000460221"/>
    </source>
</evidence>
<dbReference type="PANTHER" id="PTHR43976">
    <property type="entry name" value="SHORT CHAIN DEHYDROGENASE"/>
    <property type="match status" value="1"/>
</dbReference>
<dbReference type="InterPro" id="IPR057326">
    <property type="entry name" value="KR_dom"/>
</dbReference>
<feature type="domain" description="Ketoreductase" evidence="4">
    <location>
        <begin position="5"/>
        <end position="181"/>
    </location>
</feature>
<keyword evidence="6" id="KW-1185">Reference proteome</keyword>
<protein>
    <submittedName>
        <fullName evidence="5">SDR family NAD(P)-dependent oxidoreductase</fullName>
    </submittedName>
</protein>
<comment type="caution">
    <text evidence="5">The sequence shown here is derived from an EMBL/GenBank/DDBJ whole genome shotgun (WGS) entry which is preliminary data.</text>
</comment>
<dbReference type="PANTHER" id="PTHR43976:SF16">
    <property type="entry name" value="SHORT-CHAIN DEHYDROGENASE_REDUCTASE FAMILY PROTEIN"/>
    <property type="match status" value="1"/>
</dbReference>
<dbReference type="PRINTS" id="PR00080">
    <property type="entry name" value="SDRFAMILY"/>
</dbReference>
<keyword evidence="2" id="KW-0560">Oxidoreductase</keyword>
<dbReference type="GO" id="GO:0016491">
    <property type="term" value="F:oxidoreductase activity"/>
    <property type="evidence" value="ECO:0007669"/>
    <property type="project" value="UniProtKB-KW"/>
</dbReference>
<name>A0A7K1FQP4_9ACTN</name>
<dbReference type="AlphaFoldDB" id="A0A7K1FQP4"/>
<accession>A0A7K1FQP4</accession>
<gene>
    <name evidence="5" type="ORF">GIS00_21255</name>
</gene>
<dbReference type="SMART" id="SM00822">
    <property type="entry name" value="PKS_KR"/>
    <property type="match status" value="1"/>
</dbReference>
<evidence type="ECO:0000313" key="5">
    <source>
        <dbReference type="EMBL" id="MTD16468.1"/>
    </source>
</evidence>
<dbReference type="Pfam" id="PF00106">
    <property type="entry name" value="adh_short"/>
    <property type="match status" value="1"/>
</dbReference>
<dbReference type="CDD" id="cd05374">
    <property type="entry name" value="17beta-HSD-like_SDR_c"/>
    <property type="match status" value="1"/>
</dbReference>
<sequence>MAENKIWFITGTSRGFGRAWTRAALERGDRVAATARDTTSLADLVDEFGDAILPIALDVTDRDADIAAVQQAHAHFGRLDVVVNNAGYGHFGMIEELSEQDVRDQLETNVFGALWITQAAVPLLRAQGGGHIVQVSSIGGVLAFAGLGAYHASKWALEGFTEALAAEVAPFGIRTTLIEPAGFATDWAGDSSKHSTALPEYQEVRDARNAVRAGAARPTAEDTVEALFAAVDAAEPPTRLLLSSAAVDLVLPAYERRVQHWKDWDEVSRTADAKA</sequence>
<dbReference type="InterPro" id="IPR051911">
    <property type="entry name" value="SDR_oxidoreductase"/>
</dbReference>
<reference evidence="5 6" key="1">
    <citation type="submission" date="2019-11" db="EMBL/GenBank/DDBJ databases">
        <authorList>
            <person name="Jiang L.-Q."/>
        </authorList>
    </citation>
    <scope>NUCLEOTIDE SEQUENCE [LARGE SCALE GENOMIC DNA]</scope>
    <source>
        <strain evidence="5 6">YIM 132087</strain>
    </source>
</reference>
<dbReference type="SUPFAM" id="SSF51735">
    <property type="entry name" value="NAD(P)-binding Rossmann-fold domains"/>
    <property type="match status" value="1"/>
</dbReference>
<evidence type="ECO:0000256" key="1">
    <source>
        <dbReference type="ARBA" id="ARBA00006484"/>
    </source>
</evidence>
<dbReference type="PRINTS" id="PR00081">
    <property type="entry name" value="GDHRDH"/>
</dbReference>
<evidence type="ECO:0000256" key="3">
    <source>
        <dbReference type="RuleBase" id="RU000363"/>
    </source>
</evidence>
<dbReference type="EMBL" id="WLYK01000009">
    <property type="protein sequence ID" value="MTD16468.1"/>
    <property type="molecule type" value="Genomic_DNA"/>
</dbReference>
<dbReference type="InterPro" id="IPR002347">
    <property type="entry name" value="SDR_fam"/>
</dbReference>
<dbReference type="NCBIfam" id="NF006114">
    <property type="entry name" value="PRK08263.1"/>
    <property type="match status" value="1"/>
</dbReference>
<dbReference type="Proteomes" id="UP000460221">
    <property type="component" value="Unassembled WGS sequence"/>
</dbReference>
<dbReference type="RefSeq" id="WP_154770442.1">
    <property type="nucleotide sequence ID" value="NZ_WLYK01000009.1"/>
</dbReference>
<dbReference type="InterPro" id="IPR036291">
    <property type="entry name" value="NAD(P)-bd_dom_sf"/>
</dbReference>
<dbReference type="Gene3D" id="3.40.50.720">
    <property type="entry name" value="NAD(P)-binding Rossmann-like Domain"/>
    <property type="match status" value="1"/>
</dbReference>
<evidence type="ECO:0000256" key="2">
    <source>
        <dbReference type="ARBA" id="ARBA00023002"/>
    </source>
</evidence>
<organism evidence="5 6">
    <name type="scientific">Nakamurella alba</name>
    <dbReference type="NCBI Taxonomy" id="2665158"/>
    <lineage>
        <taxon>Bacteria</taxon>
        <taxon>Bacillati</taxon>
        <taxon>Actinomycetota</taxon>
        <taxon>Actinomycetes</taxon>
        <taxon>Nakamurellales</taxon>
        <taxon>Nakamurellaceae</taxon>
        <taxon>Nakamurella</taxon>
    </lineage>
</organism>
<comment type="similarity">
    <text evidence="1 3">Belongs to the short-chain dehydrogenases/reductases (SDR) family.</text>
</comment>
<evidence type="ECO:0000259" key="4">
    <source>
        <dbReference type="SMART" id="SM00822"/>
    </source>
</evidence>